<dbReference type="InterPro" id="IPR000409">
    <property type="entry name" value="BEACH_dom"/>
</dbReference>
<evidence type="ECO:0000256" key="8">
    <source>
        <dbReference type="PROSITE-ProRule" id="PRU00091"/>
    </source>
</evidence>
<feature type="domain" description="BEACH-type PH" evidence="13">
    <location>
        <begin position="1678"/>
        <end position="1813"/>
    </location>
</feature>
<feature type="compositionally biased region" description="Polar residues" evidence="10">
    <location>
        <begin position="1636"/>
        <end position="1648"/>
    </location>
</feature>
<dbReference type="SMART" id="SM01026">
    <property type="entry name" value="Beach"/>
    <property type="match status" value="1"/>
</dbReference>
<evidence type="ECO:0000256" key="10">
    <source>
        <dbReference type="SAM" id="MobiDB-lite"/>
    </source>
</evidence>
<feature type="compositionally biased region" description="Low complexity" evidence="10">
    <location>
        <begin position="9"/>
        <end position="29"/>
    </location>
</feature>
<dbReference type="InterPro" id="IPR036372">
    <property type="entry name" value="BEACH_dom_sf"/>
</dbReference>
<dbReference type="PROSITE" id="PS50082">
    <property type="entry name" value="WD_REPEATS_2"/>
    <property type="match status" value="1"/>
</dbReference>
<dbReference type="InterPro" id="IPR023362">
    <property type="entry name" value="PH-BEACH_dom"/>
</dbReference>
<dbReference type="PROSITE" id="PS00678">
    <property type="entry name" value="WD_REPEATS_1"/>
    <property type="match status" value="1"/>
</dbReference>
<keyword evidence="5" id="KW-0862">Zinc</keyword>
<evidence type="ECO:0000256" key="6">
    <source>
        <dbReference type="ARBA" id="ARBA00054699"/>
    </source>
</evidence>
<dbReference type="SUPFAM" id="SSF81837">
    <property type="entry name" value="BEACH domain"/>
    <property type="match status" value="1"/>
</dbReference>
<dbReference type="PANTHER" id="PTHR46108">
    <property type="entry name" value="BLUE CHEESE"/>
    <property type="match status" value="1"/>
</dbReference>
<accession>A0A316U065</accession>
<dbReference type="Gene3D" id="1.10.1540.10">
    <property type="entry name" value="BEACH domain"/>
    <property type="match status" value="1"/>
</dbReference>
<dbReference type="PROSITE" id="PS50294">
    <property type="entry name" value="WD_REPEATS_REGION"/>
    <property type="match status" value="1"/>
</dbReference>
<evidence type="ECO:0000259" key="11">
    <source>
        <dbReference type="PROSITE" id="PS50178"/>
    </source>
</evidence>
<keyword evidence="2" id="KW-0479">Metal-binding</keyword>
<evidence type="ECO:0000256" key="7">
    <source>
        <dbReference type="ARBA" id="ARBA00073334"/>
    </source>
</evidence>
<dbReference type="Gene3D" id="2.130.10.10">
    <property type="entry name" value="YVTN repeat-like/Quinoprotein amine dehydrogenase"/>
    <property type="match status" value="1"/>
</dbReference>
<dbReference type="InterPro" id="IPR011011">
    <property type="entry name" value="Znf_FYVE_PHD"/>
</dbReference>
<dbReference type="EMBL" id="KZ819337">
    <property type="protein sequence ID" value="PWN18284.1"/>
    <property type="molecule type" value="Genomic_DNA"/>
</dbReference>
<dbReference type="Pfam" id="PF00400">
    <property type="entry name" value="WD40"/>
    <property type="match status" value="2"/>
</dbReference>
<dbReference type="PROSITE" id="PS51783">
    <property type="entry name" value="PH_BEACH"/>
    <property type="match status" value="1"/>
</dbReference>
<dbReference type="SUPFAM" id="SSF50729">
    <property type="entry name" value="PH domain-like"/>
    <property type="match status" value="1"/>
</dbReference>
<dbReference type="CDD" id="cd00065">
    <property type="entry name" value="FYVE_like_SF"/>
    <property type="match status" value="1"/>
</dbReference>
<keyword evidence="3" id="KW-0677">Repeat</keyword>
<protein>
    <recommendedName>
        <fullName evidence="7">Beige protein homolog 1</fullName>
    </recommendedName>
</protein>
<dbReference type="InterPro" id="IPR015943">
    <property type="entry name" value="WD40/YVTN_repeat-like_dom_sf"/>
</dbReference>
<feature type="domain" description="BEACH" evidence="12">
    <location>
        <begin position="1850"/>
        <end position="2141"/>
    </location>
</feature>
<dbReference type="PROSITE" id="PS50178">
    <property type="entry name" value="ZF_FYVE"/>
    <property type="match status" value="1"/>
</dbReference>
<keyword evidence="1 9" id="KW-0853">WD repeat</keyword>
<evidence type="ECO:0000313" key="14">
    <source>
        <dbReference type="EMBL" id="PWN18284.1"/>
    </source>
</evidence>
<evidence type="ECO:0000256" key="3">
    <source>
        <dbReference type="ARBA" id="ARBA00022737"/>
    </source>
</evidence>
<evidence type="ECO:0000256" key="9">
    <source>
        <dbReference type="PROSITE-ProRule" id="PRU00221"/>
    </source>
</evidence>
<feature type="region of interest" description="Disordered" evidence="10">
    <location>
        <begin position="1581"/>
        <end position="1663"/>
    </location>
</feature>
<dbReference type="PROSITE" id="PS50197">
    <property type="entry name" value="BEACH"/>
    <property type="match status" value="1"/>
</dbReference>
<dbReference type="SUPFAM" id="SSF57903">
    <property type="entry name" value="FYVE/PHD zinc finger"/>
    <property type="match status" value="1"/>
</dbReference>
<dbReference type="Pfam" id="PF14844">
    <property type="entry name" value="PH_BEACH"/>
    <property type="match status" value="1"/>
</dbReference>
<dbReference type="PANTHER" id="PTHR46108:SF4">
    <property type="entry name" value="BLUE CHEESE"/>
    <property type="match status" value="1"/>
</dbReference>
<dbReference type="SUPFAM" id="SSF50978">
    <property type="entry name" value="WD40 repeat-like"/>
    <property type="match status" value="1"/>
</dbReference>
<dbReference type="GeneID" id="37016292"/>
<reference evidence="14 15" key="1">
    <citation type="journal article" date="2018" name="Mol. Biol. Evol.">
        <title>Broad Genomic Sampling Reveals a Smut Pathogenic Ancestry of the Fungal Clade Ustilaginomycotina.</title>
        <authorList>
            <person name="Kijpornyongpan T."/>
            <person name="Mondo S.J."/>
            <person name="Barry K."/>
            <person name="Sandor L."/>
            <person name="Lee J."/>
            <person name="Lipzen A."/>
            <person name="Pangilinan J."/>
            <person name="LaButti K."/>
            <person name="Hainaut M."/>
            <person name="Henrissat B."/>
            <person name="Grigoriev I.V."/>
            <person name="Spatafora J.W."/>
            <person name="Aime M.C."/>
        </authorList>
    </citation>
    <scope>NUCLEOTIDE SEQUENCE [LARGE SCALE GENOMIC DNA]</scope>
    <source>
        <strain evidence="14 15">MCA 4718</strain>
    </source>
</reference>
<dbReference type="CDD" id="cd06071">
    <property type="entry name" value="Beach"/>
    <property type="match status" value="1"/>
</dbReference>
<dbReference type="FunFam" id="1.10.1540.10:FF:000001">
    <property type="entry name" value="neurobeachin isoform X1"/>
    <property type="match status" value="1"/>
</dbReference>
<dbReference type="SUPFAM" id="SSF49899">
    <property type="entry name" value="Concanavalin A-like lectins/glucanases"/>
    <property type="match status" value="1"/>
</dbReference>
<dbReference type="SMART" id="SM00064">
    <property type="entry name" value="FYVE"/>
    <property type="match status" value="1"/>
</dbReference>
<dbReference type="InterPro" id="IPR013083">
    <property type="entry name" value="Znf_RING/FYVE/PHD"/>
</dbReference>
<dbReference type="InterPro" id="IPR031570">
    <property type="entry name" value="NBEA/BDCP_DUF4704"/>
</dbReference>
<dbReference type="InterPro" id="IPR013320">
    <property type="entry name" value="ConA-like_dom_sf"/>
</dbReference>
<feature type="region of interest" description="Disordered" evidence="10">
    <location>
        <begin position="1"/>
        <end position="64"/>
    </location>
</feature>
<evidence type="ECO:0000256" key="4">
    <source>
        <dbReference type="ARBA" id="ARBA00022771"/>
    </source>
</evidence>
<gene>
    <name evidence="14" type="ORF">BCV69DRAFT_301420</name>
</gene>
<dbReference type="Pfam" id="PF01363">
    <property type="entry name" value="FYVE"/>
    <property type="match status" value="1"/>
</dbReference>
<organism evidence="14 15">
    <name type="scientific">Pseudomicrostroma glucosiphilum</name>
    <dbReference type="NCBI Taxonomy" id="1684307"/>
    <lineage>
        <taxon>Eukaryota</taxon>
        <taxon>Fungi</taxon>
        <taxon>Dikarya</taxon>
        <taxon>Basidiomycota</taxon>
        <taxon>Ustilaginomycotina</taxon>
        <taxon>Exobasidiomycetes</taxon>
        <taxon>Microstromatales</taxon>
        <taxon>Microstromatales incertae sedis</taxon>
        <taxon>Pseudomicrostroma</taxon>
    </lineage>
</organism>
<dbReference type="Pfam" id="PF23295">
    <property type="entry name" value="Arm_4"/>
    <property type="match status" value="1"/>
</dbReference>
<feature type="repeat" description="WD" evidence="9">
    <location>
        <begin position="2269"/>
        <end position="2310"/>
    </location>
</feature>
<dbReference type="InterPro" id="IPR056252">
    <property type="entry name" value="Alfy-like_Arm-like"/>
</dbReference>
<dbReference type="InterPro" id="IPR001680">
    <property type="entry name" value="WD40_rpt"/>
</dbReference>
<keyword evidence="15" id="KW-1185">Reference proteome</keyword>
<feature type="compositionally biased region" description="Polar residues" evidence="10">
    <location>
        <begin position="1596"/>
        <end position="1613"/>
    </location>
</feature>
<evidence type="ECO:0000256" key="1">
    <source>
        <dbReference type="ARBA" id="ARBA00022574"/>
    </source>
</evidence>
<dbReference type="Gene3D" id="3.30.40.10">
    <property type="entry name" value="Zinc/RING finger domain, C3HC4 (zinc finger)"/>
    <property type="match status" value="1"/>
</dbReference>
<dbReference type="InterPro" id="IPR036322">
    <property type="entry name" value="WD40_repeat_dom_sf"/>
</dbReference>
<evidence type="ECO:0000259" key="12">
    <source>
        <dbReference type="PROSITE" id="PS50197"/>
    </source>
</evidence>
<name>A0A316U065_9BASI</name>
<feature type="domain" description="FYVE-type" evidence="11">
    <location>
        <begin position="2484"/>
        <end position="2540"/>
    </location>
</feature>
<dbReference type="InterPro" id="IPR011993">
    <property type="entry name" value="PH-like_dom_sf"/>
</dbReference>
<sequence>MATPPPSRPFSLFRSLSSQPPSSSSSSPTSPAPKPLPDAPPSPIASPAKELPTTKAPTIASERRSSVREELRALLHNTAGVAAKDLDAKLLLVSQLHSLTSNAGRDSHVREDFAALGGFLVLVQVLSSLGAEAEARQEITNDASGQGADSEEQDSTKAEEAYASQDQRLSAEVFRLTLAILAEVIARHHRNLLAFEIAVGWDGLASALEVSNLRVTSPDHFFAALLGLALGDVSSKPSTLEQLRFQASTSKADGSSGSTLAKQIEKQWLGDLLLPQVVELIVEDIVNVDAETEDLWLVITGILEALLEEKSSNSTALKETCITHHLLSYVINAHGNGLLAERCLSVMKRAYDVVGLPDADGKLLLSTVSSASGDESVKSILRRLLVDLANAAVRPNSVTFDMSTYGHSSVAVSSLQRPFPPGANSQGWSYFTTFSIDRPDPAHPVGLLHLFDAQRTCSVKLEITPDRSHLRYTTHSSVAPAEFTSFKFEPQRLYHFAFVHQRPKSNAQVSPAQLYIDGVLVEQLHAVWPPSPPATGAPVRAVFGTAPSVEQMPARNRSQQKWTLGPAYLVDQCLPADFGLVLKQLGPSYRGNLQDSLGRFLTYQASTAINLRLDAVVRSLTKDGAAGGMAASAAEKELSRHPLVTAIAGRSSELFNEERFYFAFNASCTAIRTRPSSASSDLPLSHRPDTTVLLNQGVTLTREAAAASFGYAKVYGSPTMIVPSRLDDVIWKAGGCSVPLTLIGSATSSIALLESLTIFLQLLKNSWRLCEDAEQARAYEILNLFLRQKAHLMTLDALAVILSAVGLDQEATDRSALVNPIMYRIVLLDFDLWSLTPPAVQTAHLGHFAALLRSSKHRRFNIKRVAKMNILKKFLYALRNKQPDKELMRHILDALRNLLITAWSDVSLRSLTSYLASQLAHRDQAETPSRRQSGSIKLSNSRPVSMSADITVDLPLQVFETFASLALDRPAFLSKFGQVVNIKWLMLFLHPQAESRAAVLSLELLSRLLIREPAYVERLTTTGGWKVLDRLVPHFWAEPSVLPICFSVLFGQERQQNTTLSHLFAPPKKVYCAPMLRVILGCLRESLDTSSGRLDTASARRRPVLSRARPSETMDVPSPASKERRHARRRSNSMNLDAKSLADSFRSNSQQVMIRETAALIQSHAAQSVAWRELLFSSQILSALCEALESHVLGDRTQLEEEEMTSEEKSCNDLLELLARLATESVFVTDSTTIMSGLMASIPLGDLAQQSAFRFALIAKVLKCIDSNLSSTGTAGKDNADEALTPSAYAALAEYIEQASYEVPQGSTLEDRLLDTVTALLTTGEQQNRNDLALPLTSLHSSLNRIALYRLSCAELVSATFERMTQWQTFFFGNGSGDTFLLQCLVNRAMHYVRSDSQETASASLQLLKLIASTQPEMIAEALSSKQMTLTDLLTLEAADLGGSSLSSAPAGEEDTVYESVWTGFVKSAETLHTATHLERVAQLRQLLDQSESKERSLASMQRRILLWQDTLCASEEDRYIKHLIDVQELTQTATLEWQRREDDLHRERGLLGPEEDEARVWQLDPIEGPRRMRKRLMEQPKTMEDHHTPLRQQAGVPTSQPTVEVSDAWNSSAEPAVTAEPAPATEEGQHVDPATPTSAGMKPSNSNSGQEGGLSEQLQGDADDHEYKFRKVLRSLERGDQVEGVVNASRVVGIDCRAALCITGKLCLYLVDDYFQRSNGELVNVWQAPEAERDEHVLAALSSDSDQPSALIDQLEGDGKTKKWPWSALRRVHRRTFLHRGTALELFFEDGQSCLLLLPTVTEANALYKDLGSRCRAAITGAEQMKDGIREPASSGSGEGIGGFAARIGGALSRQTAGVITEAWRQRKISNFDYLMKLNTLAGRSFNDLSQYPVFPWVLADYESEELDLSNPASFRKLELPMGAQAVERRKQFEERYESLLEIDETPFHYGTHFSTAATTAGYLIRLRPFEKLLMALQGGTFDLAERTFASIEKAWKSSSEVSRGDVRELTPEFFYLPDFLVNRNRFDFGSTQAGTKIDDVELPPWAKGDPLVFVQKNREALESEYVSSRLHLWIDLIFGYKQGGEEAIKAFNVFHPLSYPGEVDLDSMTDANERRAASQTVWNFGVCPARLFERPHVPRKAADKTFELHTSPWMAIQSIVPLRTLKSKCHFIYADNPEKAYGSPSDYLIMPKLGVSLSAGHLDGSLRMFKSTDPARPIAVAEQAGIEQILCMTQAGPVVVVAGCKDGMVLLWKVDVTARELQLQQPLRGHTAAVTCLAASQSWRIAVSGSDDETAIVWDTNRGEYVRSLWGHSGPVTQVAVDEEEGHVATASGQDVYLWSINGELLAHVAASSRLSEPISTISFISKDSHTGRLAILLTGHKGKVIAWSCEHMDEDPKAIKSQGESGEEVVGAPEDGSERPTLRWKLQPFHVFEHQDRLSSSPPCNITAIALANAGRTLFTGDEAGRINVWTFPGEAFGVPEGISDHCMGCSKRWGVLETRRTCRGCGGIFCGACSDSIQGSPFGSMRFCPPCRDVCSAA</sequence>
<dbReference type="Gene3D" id="2.30.29.30">
    <property type="entry name" value="Pleckstrin-homology domain (PH domain)/Phosphotyrosine-binding domain (PTB)"/>
    <property type="match status" value="1"/>
</dbReference>
<proteinExistence type="predicted"/>
<dbReference type="OrthoDB" id="26681at2759"/>
<dbReference type="STRING" id="1684307.A0A316U065"/>
<dbReference type="RefSeq" id="XP_025345444.1">
    <property type="nucleotide sequence ID" value="XM_025494558.1"/>
</dbReference>
<feature type="compositionally biased region" description="Pro residues" evidence="10">
    <location>
        <begin position="30"/>
        <end position="44"/>
    </location>
</feature>
<feature type="compositionally biased region" description="Low complexity" evidence="10">
    <location>
        <begin position="1614"/>
        <end position="1627"/>
    </location>
</feature>
<dbReference type="InterPro" id="IPR017455">
    <property type="entry name" value="Znf_FYVE-rel"/>
</dbReference>
<comment type="function">
    <text evidence="6">May be involved in protein sorting and cell wall formation.</text>
</comment>
<dbReference type="InterPro" id="IPR051944">
    <property type="entry name" value="BEACH_domain_protein"/>
</dbReference>
<evidence type="ECO:0000256" key="5">
    <source>
        <dbReference type="ARBA" id="ARBA00022833"/>
    </source>
</evidence>
<keyword evidence="4 8" id="KW-0863">Zinc-finger</keyword>
<feature type="region of interest" description="Disordered" evidence="10">
    <location>
        <begin position="1094"/>
        <end position="1133"/>
    </location>
</feature>
<evidence type="ECO:0000256" key="2">
    <source>
        <dbReference type="ARBA" id="ARBA00022723"/>
    </source>
</evidence>
<evidence type="ECO:0000313" key="15">
    <source>
        <dbReference type="Proteomes" id="UP000245942"/>
    </source>
</evidence>
<evidence type="ECO:0000259" key="13">
    <source>
        <dbReference type="PROSITE" id="PS51783"/>
    </source>
</evidence>
<dbReference type="GO" id="GO:0008270">
    <property type="term" value="F:zinc ion binding"/>
    <property type="evidence" value="ECO:0007669"/>
    <property type="project" value="UniProtKB-KW"/>
</dbReference>
<dbReference type="Proteomes" id="UP000245942">
    <property type="component" value="Unassembled WGS sequence"/>
</dbReference>
<feature type="region of interest" description="Disordered" evidence="10">
    <location>
        <begin position="138"/>
        <end position="163"/>
    </location>
</feature>
<dbReference type="Pfam" id="PF15787">
    <property type="entry name" value="DUF4704"/>
    <property type="match status" value="1"/>
</dbReference>
<dbReference type="InterPro" id="IPR019775">
    <property type="entry name" value="WD40_repeat_CS"/>
</dbReference>
<dbReference type="InterPro" id="IPR000306">
    <property type="entry name" value="Znf_FYVE"/>
</dbReference>
<dbReference type="Pfam" id="PF02138">
    <property type="entry name" value="Beach"/>
    <property type="match status" value="1"/>
</dbReference>
<dbReference type="SMART" id="SM00320">
    <property type="entry name" value="WD40"/>
    <property type="match status" value="4"/>
</dbReference>